<feature type="transmembrane region" description="Helical" evidence="1">
    <location>
        <begin position="192"/>
        <end position="213"/>
    </location>
</feature>
<dbReference type="Proteomes" id="UP000294662">
    <property type="component" value="Unassembled WGS sequence"/>
</dbReference>
<dbReference type="OrthoDB" id="5741017at2"/>
<organism evidence="2 3">
    <name type="scientific">Antarcticimicrobium sediminis</name>
    <dbReference type="NCBI Taxonomy" id="2546227"/>
    <lineage>
        <taxon>Bacteria</taxon>
        <taxon>Pseudomonadati</taxon>
        <taxon>Pseudomonadota</taxon>
        <taxon>Alphaproteobacteria</taxon>
        <taxon>Rhodobacterales</taxon>
        <taxon>Paracoccaceae</taxon>
        <taxon>Antarcticimicrobium</taxon>
    </lineage>
</organism>
<evidence type="ECO:0000313" key="3">
    <source>
        <dbReference type="Proteomes" id="UP000294662"/>
    </source>
</evidence>
<feature type="transmembrane region" description="Helical" evidence="1">
    <location>
        <begin position="32"/>
        <end position="51"/>
    </location>
</feature>
<keyword evidence="3" id="KW-1185">Reference proteome</keyword>
<comment type="caution">
    <text evidence="2">The sequence shown here is derived from an EMBL/GenBank/DDBJ whole genome shotgun (WGS) entry which is preliminary data.</text>
</comment>
<sequence>MWQEIIDEFGLALKDNIIATAEFLTLSDSRPGLIAALLAFATIFFGAVYFIRTFRQLNAVSDLDRRVRSFDGIESFAEGYADFQHVLKKKFRRKGPRSIVWEAWDEFNETLVLDDIDDGPARLRNSIRPSSFLNVEDLGFGTGLFRILPNTFVSLGLLLTFLGLVAALHQFATQMDAGNGMDEAMRNFMKIASAKFVMSLVGLLCSIAFTVLLRARQTVVGDHQHHHGVHIGLPLPSAALIGRGSKRGSFSFARKF</sequence>
<evidence type="ECO:0000256" key="1">
    <source>
        <dbReference type="SAM" id="Phobius"/>
    </source>
</evidence>
<dbReference type="AlphaFoldDB" id="A0A4R5F0E6"/>
<name>A0A4R5F0E6_9RHOB</name>
<keyword evidence="1" id="KW-1133">Transmembrane helix</keyword>
<evidence type="ECO:0008006" key="4">
    <source>
        <dbReference type="Google" id="ProtNLM"/>
    </source>
</evidence>
<proteinExistence type="predicted"/>
<reference evidence="2 3" key="1">
    <citation type="submission" date="2019-03" db="EMBL/GenBank/DDBJ databases">
        <authorList>
            <person name="Zhang S."/>
        </authorList>
    </citation>
    <scope>NUCLEOTIDE SEQUENCE [LARGE SCALE GENOMIC DNA]</scope>
    <source>
        <strain evidence="2 3">S4J41</strain>
    </source>
</reference>
<dbReference type="EMBL" id="SMFP01000001">
    <property type="protein sequence ID" value="TDE40851.1"/>
    <property type="molecule type" value="Genomic_DNA"/>
</dbReference>
<evidence type="ECO:0000313" key="2">
    <source>
        <dbReference type="EMBL" id="TDE40851.1"/>
    </source>
</evidence>
<gene>
    <name evidence="2" type="ORF">E1B25_01135</name>
</gene>
<dbReference type="RefSeq" id="WP_132826841.1">
    <property type="nucleotide sequence ID" value="NZ_SMFP01000001.1"/>
</dbReference>
<keyword evidence="1" id="KW-0472">Membrane</keyword>
<keyword evidence="1" id="KW-0812">Transmembrane</keyword>
<accession>A0A4R5F0E6</accession>
<protein>
    <recommendedName>
        <fullName evidence="4">MotA/TolQ/ExbB proton channel family protein</fullName>
    </recommendedName>
</protein>
<feature type="transmembrane region" description="Helical" evidence="1">
    <location>
        <begin position="152"/>
        <end position="172"/>
    </location>
</feature>